<evidence type="ECO:0000259" key="1">
    <source>
        <dbReference type="Pfam" id="PF09350"/>
    </source>
</evidence>
<feature type="domain" description="DnaJ homologue subfamily C member 28 conserved" evidence="1">
    <location>
        <begin position="23"/>
        <end position="69"/>
    </location>
</feature>
<name>A0AAJ2KTA0_ALKPS</name>
<proteinExistence type="predicted"/>
<dbReference type="Proteomes" id="UP001285636">
    <property type="component" value="Unassembled WGS sequence"/>
</dbReference>
<evidence type="ECO:0000313" key="2">
    <source>
        <dbReference type="EMBL" id="MDV2884591.1"/>
    </source>
</evidence>
<dbReference type="Pfam" id="PF09350">
    <property type="entry name" value="DJC28_CD"/>
    <property type="match status" value="1"/>
</dbReference>
<dbReference type="EMBL" id="JAWJAY010000001">
    <property type="protein sequence ID" value="MDV2884591.1"/>
    <property type="molecule type" value="Genomic_DNA"/>
</dbReference>
<dbReference type="RefSeq" id="WP_323466058.1">
    <property type="nucleotide sequence ID" value="NZ_CP144224.1"/>
</dbReference>
<dbReference type="AlphaFoldDB" id="A0AAJ2KTA0"/>
<reference evidence="2" key="1">
    <citation type="submission" date="2023-10" db="EMBL/GenBank/DDBJ databases">
        <title>Screening of Alkalihalophilus pseudofirmusBZ-TG-HK211 and Its Alleviation of Salt Stress on Rapeseed Growth.</title>
        <authorList>
            <person name="Zhao B."/>
            <person name="Guo T."/>
        </authorList>
    </citation>
    <scope>NUCLEOTIDE SEQUENCE</scope>
    <source>
        <strain evidence="2">BZ-TG-HK211</strain>
    </source>
</reference>
<evidence type="ECO:0000313" key="3">
    <source>
        <dbReference type="Proteomes" id="UP001285636"/>
    </source>
</evidence>
<protein>
    <submittedName>
        <fullName evidence="2">DUF1992 domain-containing protein</fullName>
    </submittedName>
</protein>
<organism evidence="2 3">
    <name type="scientific">Alkalihalophilus pseudofirmus</name>
    <name type="common">Bacillus pseudofirmus</name>
    <dbReference type="NCBI Taxonomy" id="79885"/>
    <lineage>
        <taxon>Bacteria</taxon>
        <taxon>Bacillati</taxon>
        <taxon>Bacillota</taxon>
        <taxon>Bacilli</taxon>
        <taxon>Bacillales</taxon>
        <taxon>Bacillaceae</taxon>
        <taxon>Alkalihalophilus</taxon>
    </lineage>
</organism>
<accession>A0AAJ2KTA0</accession>
<comment type="caution">
    <text evidence="2">The sequence shown here is derived from an EMBL/GenBank/DDBJ whole genome shotgun (WGS) entry which is preliminary data.</text>
</comment>
<gene>
    <name evidence="2" type="ORF">RYX45_05330</name>
</gene>
<dbReference type="InterPro" id="IPR018961">
    <property type="entry name" value="DnaJ_homolog_subfam-C_membr-28"/>
</dbReference>
<sequence length="111" mass="12894">MDRPYNDLIGDILEEKGEKDTLIKGKGQPLSSDYMKRDTFQQFQEIAKDAGYVPHWLKLQKEISALIHTCRSASDLELINVKIKEHNLKCPPQMQRNLITVNNLDRAKEVW</sequence>